<keyword evidence="2" id="KW-0472">Membrane</keyword>
<dbReference type="EMBL" id="JABAIV010000003">
    <property type="protein sequence ID" value="NNG23564.1"/>
    <property type="molecule type" value="Genomic_DNA"/>
</dbReference>
<dbReference type="PANTHER" id="PTHR21666">
    <property type="entry name" value="PEPTIDASE-RELATED"/>
    <property type="match status" value="1"/>
</dbReference>
<feature type="domain" description="M23ase beta-sheet core" evidence="3">
    <location>
        <begin position="393"/>
        <end position="491"/>
    </location>
</feature>
<evidence type="ECO:0000313" key="6">
    <source>
        <dbReference type="Proteomes" id="UP000533905"/>
    </source>
</evidence>
<dbReference type="InterPro" id="IPR050570">
    <property type="entry name" value="Cell_wall_metabolism_enzyme"/>
</dbReference>
<keyword evidence="2" id="KW-0812">Transmembrane</keyword>
<feature type="transmembrane region" description="Helical" evidence="2">
    <location>
        <begin position="6"/>
        <end position="31"/>
    </location>
</feature>
<feature type="region of interest" description="Disordered" evidence="1">
    <location>
        <begin position="484"/>
        <end position="506"/>
    </location>
</feature>
<name>A0A7Y2P169_9BURK</name>
<dbReference type="Pfam" id="PF05569">
    <property type="entry name" value="Peptidase_M56"/>
    <property type="match status" value="1"/>
</dbReference>
<dbReference type="InterPro" id="IPR016047">
    <property type="entry name" value="M23ase_b-sheet_dom"/>
</dbReference>
<dbReference type="PANTHER" id="PTHR21666:SF270">
    <property type="entry name" value="MUREIN HYDROLASE ACTIVATOR ENVC"/>
    <property type="match status" value="1"/>
</dbReference>
<reference evidence="5 6" key="1">
    <citation type="submission" date="2020-04" db="EMBL/GenBank/DDBJ databases">
        <title>Massilia sp. nov., a cold adapted bacteria isolated from Arctic soil.</title>
        <authorList>
            <person name="Son J."/>
            <person name="Ka J.-O."/>
        </authorList>
    </citation>
    <scope>NUCLEOTIDE SEQUENCE [LARGE SCALE GENOMIC DNA]</scope>
    <source>
        <strain evidence="5 6">ML15P13</strain>
    </source>
</reference>
<dbReference type="InterPro" id="IPR011055">
    <property type="entry name" value="Dup_hybrid_motif"/>
</dbReference>
<sequence length="506" mass="53725">MTFSPFPLLFLQASATTFITCSLAWALLQLARRRWPGLDARRSPWLLAQLAGALTLVLVMLPGSSQLSLFAAAPQAANAAPAVHAPVFAVMDLLPGGADDLAADDSLPTLAWLWLACYIAGGAWHARRWQRVRRELRALACLAERLDGLALQSHPAFAGHRAPLPPVLEIDAPVSPMLAGLLHPVLLLPRHMRDLPPAQQQLIVAHELAHLQRRDHLWQHAGSLLQPVLWFVPAVHSFHERLQWALELGCDRAVLSSRPDSERRNYAAALLAQLAVQVREGTGLPQPMGPASLAFGMRGGQAVAQRICLIRDARPAAHAPWAGVAALLLLPGLCGASVLLQPQFAWSQAAQGASPAPSAARTGAVTGTPWQAPLATLRVTSEFGSVNRPGGKPHGGMDLGAARGTPVMAPAAGRVTVSTDRYEGGARYGKVVVIDHADGSSSLYAHLDGRLVQAGDVVRAGQQIALTGATGKVTGPHLHFEVSRHGAQVDPQTLLGGTAQSRRPHN</sequence>
<protein>
    <submittedName>
        <fullName evidence="5">Peptidoglycan DD-metalloendopeptidase family protein</fullName>
    </submittedName>
</protein>
<comment type="caution">
    <text evidence="5">The sequence shown here is derived from an EMBL/GenBank/DDBJ whole genome shotgun (WGS) entry which is preliminary data.</text>
</comment>
<evidence type="ECO:0000259" key="4">
    <source>
        <dbReference type="Pfam" id="PF05569"/>
    </source>
</evidence>
<dbReference type="GO" id="GO:0004222">
    <property type="term" value="F:metalloendopeptidase activity"/>
    <property type="evidence" value="ECO:0007669"/>
    <property type="project" value="TreeGrafter"/>
</dbReference>
<proteinExistence type="predicted"/>
<keyword evidence="6" id="KW-1185">Reference proteome</keyword>
<gene>
    <name evidence="5" type="ORF">HGB41_11225</name>
</gene>
<evidence type="ECO:0000313" key="5">
    <source>
        <dbReference type="EMBL" id="NNG23564.1"/>
    </source>
</evidence>
<dbReference type="InterPro" id="IPR008756">
    <property type="entry name" value="Peptidase_M56"/>
</dbReference>
<evidence type="ECO:0000259" key="3">
    <source>
        <dbReference type="Pfam" id="PF01551"/>
    </source>
</evidence>
<dbReference type="AlphaFoldDB" id="A0A7Y2P169"/>
<dbReference type="CDD" id="cd07341">
    <property type="entry name" value="M56_BlaR1_MecR1_like"/>
    <property type="match status" value="1"/>
</dbReference>
<dbReference type="RefSeq" id="WP_171084237.1">
    <property type="nucleotide sequence ID" value="NZ_JABAIV010000003.1"/>
</dbReference>
<organism evidence="5 6">
    <name type="scientific">Telluria aromaticivorans</name>
    <dbReference type="NCBI Taxonomy" id="2725995"/>
    <lineage>
        <taxon>Bacteria</taxon>
        <taxon>Pseudomonadati</taxon>
        <taxon>Pseudomonadota</taxon>
        <taxon>Betaproteobacteria</taxon>
        <taxon>Burkholderiales</taxon>
        <taxon>Oxalobacteraceae</taxon>
        <taxon>Telluria group</taxon>
        <taxon>Telluria</taxon>
    </lineage>
</organism>
<keyword evidence="2" id="KW-1133">Transmembrane helix</keyword>
<dbReference type="Pfam" id="PF01551">
    <property type="entry name" value="Peptidase_M23"/>
    <property type="match status" value="1"/>
</dbReference>
<feature type="domain" description="Peptidase M56" evidence="4">
    <location>
        <begin position="10"/>
        <end position="276"/>
    </location>
</feature>
<evidence type="ECO:0000256" key="2">
    <source>
        <dbReference type="SAM" id="Phobius"/>
    </source>
</evidence>
<dbReference type="CDD" id="cd12797">
    <property type="entry name" value="M23_peptidase"/>
    <property type="match status" value="1"/>
</dbReference>
<dbReference type="SUPFAM" id="SSF51261">
    <property type="entry name" value="Duplicated hybrid motif"/>
    <property type="match status" value="1"/>
</dbReference>
<evidence type="ECO:0000256" key="1">
    <source>
        <dbReference type="SAM" id="MobiDB-lite"/>
    </source>
</evidence>
<accession>A0A7Y2P169</accession>
<dbReference type="Proteomes" id="UP000533905">
    <property type="component" value="Unassembled WGS sequence"/>
</dbReference>
<dbReference type="Gene3D" id="2.70.70.10">
    <property type="entry name" value="Glucose Permease (Domain IIA)"/>
    <property type="match status" value="1"/>
</dbReference>
<feature type="transmembrane region" description="Helical" evidence="2">
    <location>
        <begin position="43"/>
        <end position="61"/>
    </location>
</feature>